<name>A0A8T1PK18_CARIL</name>
<protein>
    <submittedName>
        <fullName evidence="3">Uncharacterized protein</fullName>
    </submittedName>
</protein>
<comment type="caution">
    <text evidence="3">The sequence shown here is derived from an EMBL/GenBank/DDBJ whole genome shotgun (WGS) entry which is preliminary data.</text>
</comment>
<sequence length="129" mass="13865">MANNCSSGSGSGSSARLRVLLLFIFFLLHTLHGSSAPLLHGHSGSPTRSLLGTARSQIPDCTQLVSDALCSQNPKCRWCRSESIDDTCFTRLEALRLPRQISSLSSDGTGSDKEGSFSNLKCMEQEASE</sequence>
<feature type="signal peptide" evidence="2">
    <location>
        <begin position="1"/>
        <end position="33"/>
    </location>
</feature>
<evidence type="ECO:0000256" key="2">
    <source>
        <dbReference type="SAM" id="SignalP"/>
    </source>
</evidence>
<keyword evidence="2" id="KW-0732">Signal</keyword>
<accession>A0A8T1PK18</accession>
<feature type="region of interest" description="Disordered" evidence="1">
    <location>
        <begin position="102"/>
        <end position="129"/>
    </location>
</feature>
<feature type="chain" id="PRO_5035741205" evidence="2">
    <location>
        <begin position="34"/>
        <end position="129"/>
    </location>
</feature>
<reference evidence="3" key="1">
    <citation type="submission" date="2020-12" db="EMBL/GenBank/DDBJ databases">
        <title>WGS assembly of Carya illinoinensis cv. Pawnee.</title>
        <authorList>
            <person name="Platts A."/>
            <person name="Shu S."/>
            <person name="Wright S."/>
            <person name="Barry K."/>
            <person name="Edger P."/>
            <person name="Pires J.C."/>
            <person name="Schmutz J."/>
        </authorList>
    </citation>
    <scope>NUCLEOTIDE SEQUENCE</scope>
    <source>
        <tissue evidence="3">Leaf</tissue>
    </source>
</reference>
<dbReference type="PANTHER" id="PTHR36896:SF2">
    <property type="entry name" value="OS01G0729500 PROTEIN"/>
    <property type="match status" value="1"/>
</dbReference>
<proteinExistence type="predicted"/>
<evidence type="ECO:0000313" key="3">
    <source>
        <dbReference type="EMBL" id="KAG6642348.1"/>
    </source>
</evidence>
<dbReference type="PANTHER" id="PTHR36896">
    <property type="entry name" value="OS01G0729500 PROTEIN"/>
    <property type="match status" value="1"/>
</dbReference>
<evidence type="ECO:0000313" key="4">
    <source>
        <dbReference type="Proteomes" id="UP000811609"/>
    </source>
</evidence>
<organism evidence="3 4">
    <name type="scientific">Carya illinoinensis</name>
    <name type="common">Pecan</name>
    <dbReference type="NCBI Taxonomy" id="32201"/>
    <lineage>
        <taxon>Eukaryota</taxon>
        <taxon>Viridiplantae</taxon>
        <taxon>Streptophyta</taxon>
        <taxon>Embryophyta</taxon>
        <taxon>Tracheophyta</taxon>
        <taxon>Spermatophyta</taxon>
        <taxon>Magnoliopsida</taxon>
        <taxon>eudicotyledons</taxon>
        <taxon>Gunneridae</taxon>
        <taxon>Pentapetalae</taxon>
        <taxon>rosids</taxon>
        <taxon>fabids</taxon>
        <taxon>Fagales</taxon>
        <taxon>Juglandaceae</taxon>
        <taxon>Carya</taxon>
    </lineage>
</organism>
<dbReference type="EMBL" id="CM031817">
    <property type="protein sequence ID" value="KAG6642348.1"/>
    <property type="molecule type" value="Genomic_DNA"/>
</dbReference>
<dbReference type="Proteomes" id="UP000811609">
    <property type="component" value="Chromosome 9"/>
</dbReference>
<dbReference type="AlphaFoldDB" id="A0A8T1PK18"/>
<gene>
    <name evidence="3" type="ORF">CIPAW_09G136400</name>
</gene>
<evidence type="ECO:0000256" key="1">
    <source>
        <dbReference type="SAM" id="MobiDB-lite"/>
    </source>
</evidence>
<keyword evidence="4" id="KW-1185">Reference proteome</keyword>